<evidence type="ECO:0008006" key="4">
    <source>
        <dbReference type="Google" id="ProtNLM"/>
    </source>
</evidence>
<proteinExistence type="predicted"/>
<gene>
    <name evidence="2" type="ORF">V6984_12275</name>
</gene>
<dbReference type="RefSeq" id="WP_342755924.1">
    <property type="nucleotide sequence ID" value="NZ_CP146256.1"/>
</dbReference>
<evidence type="ECO:0000313" key="3">
    <source>
        <dbReference type="Proteomes" id="UP001451571"/>
    </source>
</evidence>
<feature type="coiled-coil region" evidence="1">
    <location>
        <begin position="1"/>
        <end position="38"/>
    </location>
</feature>
<evidence type="ECO:0000256" key="1">
    <source>
        <dbReference type="SAM" id="Coils"/>
    </source>
</evidence>
<dbReference type="Proteomes" id="UP001451571">
    <property type="component" value="Chromosome"/>
</dbReference>
<evidence type="ECO:0000313" key="2">
    <source>
        <dbReference type="EMBL" id="XAH72306.1"/>
    </source>
</evidence>
<reference evidence="2 3" key="1">
    <citation type="submission" date="2024-02" db="EMBL/GenBank/DDBJ databases">
        <title>Bacterial strain from lacustrine sediment.</title>
        <authorList>
            <person name="Petit C."/>
            <person name="Fadhlaoui K."/>
        </authorList>
    </citation>
    <scope>NUCLEOTIDE SEQUENCE [LARGE SCALE GENOMIC DNA]</scope>
    <source>
        <strain evidence="2 3">IPX-CK</strain>
    </source>
</reference>
<accession>A0ABZ3EQ49</accession>
<name>A0ABZ3EQ49_9FIRM</name>
<keyword evidence="3" id="KW-1185">Reference proteome</keyword>
<keyword evidence="1" id="KW-0175">Coiled coil</keyword>
<protein>
    <recommendedName>
        <fullName evidence="4">DUF3847 domain-containing protein</fullName>
    </recommendedName>
</protein>
<sequence>MQNIERIEKLYEKEMEAAEKHKLLYENHKKKASDYKEQWEIARGLDIQKRINRQNLSGEEFDKFMELISSQKTIIEALKLVDRQKGDQTTNET</sequence>
<organism evidence="2 3">
    <name type="scientific">Kineothrix sedimenti</name>
    <dbReference type="NCBI Taxonomy" id="3123317"/>
    <lineage>
        <taxon>Bacteria</taxon>
        <taxon>Bacillati</taxon>
        <taxon>Bacillota</taxon>
        <taxon>Clostridia</taxon>
        <taxon>Lachnospirales</taxon>
        <taxon>Lachnospiraceae</taxon>
        <taxon>Kineothrix</taxon>
    </lineage>
</organism>
<dbReference type="EMBL" id="CP146256">
    <property type="protein sequence ID" value="XAH72306.1"/>
    <property type="molecule type" value="Genomic_DNA"/>
</dbReference>